<accession>A0A1Q2LIQ1</accession>
<name>A0A1Q2LIQ1_9HELI</name>
<sequence>MFFCERHKFGVKHKKQIAVCKIHANRQYKKALYFYASAMCPIHEGGKDLNLEGETHKYVS</sequence>
<gene>
    <name evidence="1" type="ORF">XJ32_09140</name>
</gene>
<dbReference type="AlphaFoldDB" id="A0A1Q2LIQ1"/>
<dbReference type="RefSeq" id="WP_077389240.1">
    <property type="nucleotide sequence ID" value="NZ_CP019645.1"/>
</dbReference>
<dbReference type="Proteomes" id="UP000188298">
    <property type="component" value="Chromosome"/>
</dbReference>
<evidence type="ECO:0000313" key="1">
    <source>
        <dbReference type="EMBL" id="AQQ60225.1"/>
    </source>
</evidence>
<protein>
    <submittedName>
        <fullName evidence="1">Uncharacterized protein</fullName>
    </submittedName>
</protein>
<reference evidence="1 2" key="1">
    <citation type="submission" date="2017-02" db="EMBL/GenBank/DDBJ databases">
        <title>Whole genome sequencing of Helicobacter bilis strain AAQJH.</title>
        <authorList>
            <person name="Conlan S."/>
            <person name="Thomas P.J."/>
            <person name="Mullikin J."/>
            <person name="Palmore T.N."/>
            <person name="Frank K.M."/>
            <person name="Segre J.A."/>
        </authorList>
    </citation>
    <scope>NUCLEOTIDE SEQUENCE [LARGE SCALE GENOMIC DNA]</scope>
    <source>
        <strain evidence="1 2">AAQJH</strain>
    </source>
</reference>
<proteinExistence type="predicted"/>
<dbReference type="KEGG" id="hbl:XJ32_09140"/>
<evidence type="ECO:0000313" key="2">
    <source>
        <dbReference type="Proteomes" id="UP000188298"/>
    </source>
</evidence>
<organism evidence="1 2">
    <name type="scientific">Helicobacter bilis</name>
    <dbReference type="NCBI Taxonomy" id="37372"/>
    <lineage>
        <taxon>Bacteria</taxon>
        <taxon>Pseudomonadati</taxon>
        <taxon>Campylobacterota</taxon>
        <taxon>Epsilonproteobacteria</taxon>
        <taxon>Campylobacterales</taxon>
        <taxon>Helicobacteraceae</taxon>
        <taxon>Helicobacter</taxon>
    </lineage>
</organism>
<dbReference type="EMBL" id="CP019645">
    <property type="protein sequence ID" value="AQQ60225.1"/>
    <property type="molecule type" value="Genomic_DNA"/>
</dbReference>